<dbReference type="OrthoDB" id="10514566at2759"/>
<dbReference type="AlphaFoldDB" id="A0A5J9USH8"/>
<gene>
    <name evidence="2" type="ORF">EJB05_28778</name>
</gene>
<feature type="transmembrane region" description="Helical" evidence="1">
    <location>
        <begin position="158"/>
        <end position="177"/>
    </location>
</feature>
<dbReference type="EMBL" id="RWGY01000013">
    <property type="protein sequence ID" value="TVU26241.1"/>
    <property type="molecule type" value="Genomic_DNA"/>
</dbReference>
<keyword evidence="1" id="KW-0812">Transmembrane</keyword>
<feature type="transmembrane region" description="Helical" evidence="1">
    <location>
        <begin position="189"/>
        <end position="212"/>
    </location>
</feature>
<evidence type="ECO:0000313" key="2">
    <source>
        <dbReference type="EMBL" id="TVU26241.1"/>
    </source>
</evidence>
<feature type="transmembrane region" description="Helical" evidence="1">
    <location>
        <begin position="124"/>
        <end position="146"/>
    </location>
</feature>
<comment type="caution">
    <text evidence="2">The sequence shown here is derived from an EMBL/GenBank/DDBJ whole genome shotgun (WGS) entry which is preliminary data.</text>
</comment>
<accession>A0A5J9USH8</accession>
<feature type="transmembrane region" description="Helical" evidence="1">
    <location>
        <begin position="94"/>
        <end position="118"/>
    </location>
</feature>
<evidence type="ECO:0000313" key="3">
    <source>
        <dbReference type="Proteomes" id="UP000324897"/>
    </source>
</evidence>
<dbReference type="Proteomes" id="UP000324897">
    <property type="component" value="Chromosome 2"/>
</dbReference>
<organism evidence="2 3">
    <name type="scientific">Eragrostis curvula</name>
    <name type="common">weeping love grass</name>
    <dbReference type="NCBI Taxonomy" id="38414"/>
    <lineage>
        <taxon>Eukaryota</taxon>
        <taxon>Viridiplantae</taxon>
        <taxon>Streptophyta</taxon>
        <taxon>Embryophyta</taxon>
        <taxon>Tracheophyta</taxon>
        <taxon>Spermatophyta</taxon>
        <taxon>Magnoliopsida</taxon>
        <taxon>Liliopsida</taxon>
        <taxon>Poales</taxon>
        <taxon>Poaceae</taxon>
        <taxon>PACMAD clade</taxon>
        <taxon>Chloridoideae</taxon>
        <taxon>Eragrostideae</taxon>
        <taxon>Eragrostidinae</taxon>
        <taxon>Eragrostis</taxon>
    </lineage>
</organism>
<dbReference type="Gramene" id="TVU26241">
    <property type="protein sequence ID" value="TVU26241"/>
    <property type="gene ID" value="EJB05_28778"/>
</dbReference>
<keyword evidence="1" id="KW-1133">Transmembrane helix</keyword>
<keyword evidence="1" id="KW-0472">Membrane</keyword>
<keyword evidence="3" id="KW-1185">Reference proteome</keyword>
<proteinExistence type="predicted"/>
<name>A0A5J9USH8_9POAL</name>
<evidence type="ECO:0000256" key="1">
    <source>
        <dbReference type="SAM" id="Phobius"/>
    </source>
</evidence>
<feature type="non-terminal residue" evidence="2">
    <location>
        <position position="1"/>
    </location>
</feature>
<reference evidence="2 3" key="1">
    <citation type="journal article" date="2019" name="Sci. Rep.">
        <title>A high-quality genome of Eragrostis curvula grass provides insights into Poaceae evolution and supports new strategies to enhance forage quality.</title>
        <authorList>
            <person name="Carballo J."/>
            <person name="Santos B.A.C.M."/>
            <person name="Zappacosta D."/>
            <person name="Garbus I."/>
            <person name="Selva J.P."/>
            <person name="Gallo C.A."/>
            <person name="Diaz A."/>
            <person name="Albertini E."/>
            <person name="Caccamo M."/>
            <person name="Echenique V."/>
        </authorList>
    </citation>
    <scope>NUCLEOTIDE SEQUENCE [LARGE SCALE GENOMIC DNA]</scope>
    <source>
        <strain evidence="3">cv. Victoria</strain>
        <tissue evidence="2">Leaf</tissue>
    </source>
</reference>
<sequence>MASPSVPVAPEATQASRFSGLRQMAVDWIKASWNNLITKEYERNSNALTPEQREDIKRARIKGYLSFCSVGVGAMHLGGAAKVLEHTKGSRPKLVAYSAMYLTFAYWSMVMGMIAGTFHTTSPFPMFFAGFGAWQASLFGLALLHLETTEFYEKVVHAEYSMMIASALATWYWAYAAQDPLPLHSLGKALVAVIIFLWNFICLVFSLPVTILRSEACGKWLPEKFRNHGKHKEVIVRYGLVTPTEW</sequence>
<protein>
    <submittedName>
        <fullName evidence="2">Uncharacterized protein</fullName>
    </submittedName>
</protein>